<accession>A0ABR7FZR5</accession>
<keyword evidence="2" id="KW-0805">Transcription regulation</keyword>
<sequence length="291" mass="33057">MKIVQLEYFCAVARLHSITQAAAELYVTQPAVSSAIKELEKEFNVSLFNRSKNHLTLTKEGELFYQKAQKLLAEYKQTLNQLHDIGRTISAVKIGIPPLLSTIFFPEMINDFHREYPDIPFELFEYGSIRAANLVHEGILDAALVNMHFYEIDKLNSIQIMQDKIVFCVSKNHPFAKKKEVTFDMIKDMPLIMYNTDSVQNETLDAIFKNSAIKPNVILHASQLYTIKSFICEECAGAFLYSSLLKKLPGVVGIPITPTIHQSIGLVWKKGSYTTDSTDKFISFVKKHTIL</sequence>
<protein>
    <submittedName>
        <fullName evidence="6">LysR family transcriptional regulator</fullName>
    </submittedName>
</protein>
<dbReference type="SUPFAM" id="SSF53850">
    <property type="entry name" value="Periplasmic binding protein-like II"/>
    <property type="match status" value="1"/>
</dbReference>
<dbReference type="PRINTS" id="PR00039">
    <property type="entry name" value="HTHLYSR"/>
</dbReference>
<dbReference type="Gene3D" id="3.40.190.290">
    <property type="match status" value="1"/>
</dbReference>
<dbReference type="Proteomes" id="UP000628463">
    <property type="component" value="Unassembled WGS sequence"/>
</dbReference>
<comment type="similarity">
    <text evidence="1">Belongs to the LysR transcriptional regulatory family.</text>
</comment>
<dbReference type="SUPFAM" id="SSF46785">
    <property type="entry name" value="Winged helix' DNA-binding domain"/>
    <property type="match status" value="1"/>
</dbReference>
<proteinExistence type="inferred from homology"/>
<dbReference type="Pfam" id="PF00126">
    <property type="entry name" value="HTH_1"/>
    <property type="match status" value="1"/>
</dbReference>
<dbReference type="InterPro" id="IPR036388">
    <property type="entry name" value="WH-like_DNA-bd_sf"/>
</dbReference>
<dbReference type="PANTHER" id="PTHR30419:SF25">
    <property type="entry name" value="HTH-TYPE TRANSCRIPTIONAL REGULATOR YTLI"/>
    <property type="match status" value="1"/>
</dbReference>
<comment type="caution">
    <text evidence="6">The sequence shown here is derived from an EMBL/GenBank/DDBJ whole genome shotgun (WGS) entry which is preliminary data.</text>
</comment>
<dbReference type="RefSeq" id="WP_021865730.1">
    <property type="nucleotide sequence ID" value="NZ_JACOPD010000004.1"/>
</dbReference>
<dbReference type="InterPro" id="IPR036390">
    <property type="entry name" value="WH_DNA-bd_sf"/>
</dbReference>
<dbReference type="CDD" id="cd05466">
    <property type="entry name" value="PBP2_LTTR_substrate"/>
    <property type="match status" value="1"/>
</dbReference>
<evidence type="ECO:0000313" key="7">
    <source>
        <dbReference type="Proteomes" id="UP000628463"/>
    </source>
</evidence>
<dbReference type="PROSITE" id="PS50931">
    <property type="entry name" value="HTH_LYSR"/>
    <property type="match status" value="1"/>
</dbReference>
<evidence type="ECO:0000256" key="1">
    <source>
        <dbReference type="ARBA" id="ARBA00009437"/>
    </source>
</evidence>
<reference evidence="6 7" key="1">
    <citation type="submission" date="2020-08" db="EMBL/GenBank/DDBJ databases">
        <title>Genome public.</title>
        <authorList>
            <person name="Liu C."/>
            <person name="Sun Q."/>
        </authorList>
    </citation>
    <scope>NUCLEOTIDE SEQUENCE [LARGE SCALE GENOMIC DNA]</scope>
    <source>
        <strain evidence="6 7">NSJ-43</strain>
    </source>
</reference>
<evidence type="ECO:0000256" key="4">
    <source>
        <dbReference type="ARBA" id="ARBA00023163"/>
    </source>
</evidence>
<keyword evidence="4" id="KW-0804">Transcription</keyword>
<dbReference type="Gene3D" id="1.10.10.10">
    <property type="entry name" value="Winged helix-like DNA-binding domain superfamily/Winged helix DNA-binding domain"/>
    <property type="match status" value="1"/>
</dbReference>
<dbReference type="InterPro" id="IPR050950">
    <property type="entry name" value="HTH-type_LysR_regulators"/>
</dbReference>
<keyword evidence="3" id="KW-0238">DNA-binding</keyword>
<evidence type="ECO:0000256" key="2">
    <source>
        <dbReference type="ARBA" id="ARBA00023015"/>
    </source>
</evidence>
<dbReference type="Pfam" id="PF03466">
    <property type="entry name" value="LysR_substrate"/>
    <property type="match status" value="1"/>
</dbReference>
<dbReference type="PANTHER" id="PTHR30419">
    <property type="entry name" value="HTH-TYPE TRANSCRIPTIONAL REGULATOR YBHD"/>
    <property type="match status" value="1"/>
</dbReference>
<dbReference type="InterPro" id="IPR000847">
    <property type="entry name" value="LysR_HTH_N"/>
</dbReference>
<feature type="domain" description="HTH lysR-type" evidence="5">
    <location>
        <begin position="1"/>
        <end position="58"/>
    </location>
</feature>
<evidence type="ECO:0000259" key="5">
    <source>
        <dbReference type="PROSITE" id="PS50931"/>
    </source>
</evidence>
<evidence type="ECO:0000313" key="6">
    <source>
        <dbReference type="EMBL" id="MBC5680687.1"/>
    </source>
</evidence>
<dbReference type="InterPro" id="IPR005119">
    <property type="entry name" value="LysR_subst-bd"/>
</dbReference>
<organism evidence="6 7">
    <name type="scientific">Lachnospira hominis</name>
    <name type="common">ex Liu et al. 2021</name>
    <dbReference type="NCBI Taxonomy" id="2763051"/>
    <lineage>
        <taxon>Bacteria</taxon>
        <taxon>Bacillati</taxon>
        <taxon>Bacillota</taxon>
        <taxon>Clostridia</taxon>
        <taxon>Lachnospirales</taxon>
        <taxon>Lachnospiraceae</taxon>
        <taxon>Lachnospira</taxon>
    </lineage>
</organism>
<evidence type="ECO:0000256" key="3">
    <source>
        <dbReference type="ARBA" id="ARBA00023125"/>
    </source>
</evidence>
<keyword evidence="7" id="KW-1185">Reference proteome</keyword>
<gene>
    <name evidence="6" type="ORF">H8S01_06920</name>
</gene>
<name>A0ABR7FZR5_9FIRM</name>
<dbReference type="EMBL" id="JACOPD010000004">
    <property type="protein sequence ID" value="MBC5680687.1"/>
    <property type="molecule type" value="Genomic_DNA"/>
</dbReference>